<protein>
    <submittedName>
        <fullName evidence="2">Uncharacterized protein</fullName>
    </submittedName>
</protein>
<gene>
    <name evidence="2" type="ORF">B0A55_10353</name>
</gene>
<feature type="region of interest" description="Disordered" evidence="1">
    <location>
        <begin position="96"/>
        <end position="116"/>
    </location>
</feature>
<feature type="region of interest" description="Disordered" evidence="1">
    <location>
        <begin position="1"/>
        <end position="74"/>
    </location>
</feature>
<dbReference type="Proteomes" id="UP000309340">
    <property type="component" value="Unassembled WGS sequence"/>
</dbReference>
<name>A0A4U0WN52_9PEZI</name>
<evidence type="ECO:0000256" key="1">
    <source>
        <dbReference type="SAM" id="MobiDB-lite"/>
    </source>
</evidence>
<sequence length="165" mass="18032">MGRSTAFHPEREPLRDNPSLHLAHDTIRGPFSFLNPTQAHYHHHQSTSKPAASSLDDSEDAERPAAEVTGDNAETAGVAYKWTSRNNRKGRHALVVNSGRNGGNSKFATPPPTNSPRSKCTLLWLQRMAPASLRIWGEAARSGREGTAALLLVMRITGLSFNARL</sequence>
<accession>A0A4U0WN52</accession>
<dbReference type="AlphaFoldDB" id="A0A4U0WN52"/>
<comment type="caution">
    <text evidence="2">The sequence shown here is derived from an EMBL/GenBank/DDBJ whole genome shotgun (WGS) entry which is preliminary data.</text>
</comment>
<proteinExistence type="predicted"/>
<reference evidence="2 3" key="1">
    <citation type="submission" date="2017-03" db="EMBL/GenBank/DDBJ databases">
        <title>Genomes of endolithic fungi from Antarctica.</title>
        <authorList>
            <person name="Coleine C."/>
            <person name="Masonjones S."/>
            <person name="Stajich J.E."/>
        </authorList>
    </citation>
    <scope>NUCLEOTIDE SEQUENCE [LARGE SCALE GENOMIC DNA]</scope>
    <source>
        <strain evidence="2 3">CCFEE 5184</strain>
    </source>
</reference>
<evidence type="ECO:0000313" key="2">
    <source>
        <dbReference type="EMBL" id="TKA64287.1"/>
    </source>
</evidence>
<dbReference type="OrthoDB" id="2603at2759"/>
<keyword evidence="3" id="KW-1185">Reference proteome</keyword>
<dbReference type="EMBL" id="NAJQ01000849">
    <property type="protein sequence ID" value="TKA64287.1"/>
    <property type="molecule type" value="Genomic_DNA"/>
</dbReference>
<organism evidence="2 3">
    <name type="scientific">Friedmanniomyces simplex</name>
    <dbReference type="NCBI Taxonomy" id="329884"/>
    <lineage>
        <taxon>Eukaryota</taxon>
        <taxon>Fungi</taxon>
        <taxon>Dikarya</taxon>
        <taxon>Ascomycota</taxon>
        <taxon>Pezizomycotina</taxon>
        <taxon>Dothideomycetes</taxon>
        <taxon>Dothideomycetidae</taxon>
        <taxon>Mycosphaerellales</taxon>
        <taxon>Teratosphaeriaceae</taxon>
        <taxon>Friedmanniomyces</taxon>
    </lineage>
</organism>
<evidence type="ECO:0000313" key="3">
    <source>
        <dbReference type="Proteomes" id="UP000309340"/>
    </source>
</evidence>
<dbReference type="STRING" id="329884.A0A4U0WN52"/>